<feature type="compositionally biased region" description="Low complexity" evidence="6">
    <location>
        <begin position="45"/>
        <end position="56"/>
    </location>
</feature>
<dbReference type="PROSITE" id="PS50850">
    <property type="entry name" value="MFS"/>
    <property type="match status" value="1"/>
</dbReference>
<feature type="compositionally biased region" description="Basic and acidic residues" evidence="6">
    <location>
        <begin position="121"/>
        <end position="132"/>
    </location>
</feature>
<evidence type="ECO:0000313" key="10">
    <source>
        <dbReference type="Proteomes" id="UP001165063"/>
    </source>
</evidence>
<dbReference type="Gene3D" id="1.20.1720.10">
    <property type="entry name" value="Multidrug resistance protein D"/>
    <property type="match status" value="1"/>
</dbReference>
<dbReference type="GO" id="GO:0022857">
    <property type="term" value="F:transmembrane transporter activity"/>
    <property type="evidence" value="ECO:0007669"/>
    <property type="project" value="InterPro"/>
</dbReference>
<protein>
    <submittedName>
        <fullName evidence="9">Unnamed protein product</fullName>
    </submittedName>
</protein>
<dbReference type="EMBL" id="BSXU01003197">
    <property type="protein sequence ID" value="GMG39783.1"/>
    <property type="molecule type" value="Genomic_DNA"/>
</dbReference>
<dbReference type="PANTHER" id="PTHR23502:SF31">
    <property type="entry name" value="POLYAMINE TRANSPORTER 1"/>
    <property type="match status" value="1"/>
</dbReference>
<dbReference type="OrthoDB" id="3357846at2759"/>
<feature type="domain" description="Major facilitator superfamily (MFS) profile" evidence="8">
    <location>
        <begin position="183"/>
        <end position="321"/>
    </location>
</feature>
<gene>
    <name evidence="9" type="ORF">Amon01_000561400</name>
</gene>
<keyword evidence="5 7" id="KW-0472">Membrane</keyword>
<evidence type="ECO:0000256" key="7">
    <source>
        <dbReference type="SAM" id="Phobius"/>
    </source>
</evidence>
<keyword evidence="10" id="KW-1185">Reference proteome</keyword>
<feature type="compositionally biased region" description="Basic and acidic residues" evidence="6">
    <location>
        <begin position="1"/>
        <end position="14"/>
    </location>
</feature>
<accession>A0A9W7DLK6</accession>
<feature type="region of interest" description="Disordered" evidence="6">
    <location>
        <begin position="101"/>
        <end position="141"/>
    </location>
</feature>
<keyword evidence="3 7" id="KW-0812">Transmembrane</keyword>
<keyword evidence="2" id="KW-0813">Transport</keyword>
<evidence type="ECO:0000256" key="5">
    <source>
        <dbReference type="ARBA" id="ARBA00023136"/>
    </source>
</evidence>
<sequence>MDKPTTNKESKESVDSSTSSNSNSKTTITKVHTLSPPQKESPGMNSSTSEFNNTTSEAEEEIEKWGPNASGKHANSTSDGNGTEIDDDYILAKGEVNSLARTESNANKSAQISRALTNQESIDKKTAKKEADGIPIPPMGGDFYKEEEYPDLLPDVEKYTVAFSGPKDPIHPHNWPMKKKVIQCLIMCYETFCISFGSSIFASDVPVVAEIYGVANVVATLGVSLYVFGFASGPLLWAPLSELYGRKYVMVISSLLFTIFNFAVATSDRLEAVLICRFFAGSLGAAPMVCVPASIADMFDNGERVRSSSLMKVWVGDGHHL</sequence>
<evidence type="ECO:0000259" key="8">
    <source>
        <dbReference type="PROSITE" id="PS50850"/>
    </source>
</evidence>
<evidence type="ECO:0000256" key="3">
    <source>
        <dbReference type="ARBA" id="ARBA00022692"/>
    </source>
</evidence>
<feature type="transmembrane region" description="Helical" evidence="7">
    <location>
        <begin position="214"/>
        <end position="236"/>
    </location>
</feature>
<evidence type="ECO:0000256" key="2">
    <source>
        <dbReference type="ARBA" id="ARBA00022448"/>
    </source>
</evidence>
<dbReference type="InterPro" id="IPR020846">
    <property type="entry name" value="MFS_dom"/>
</dbReference>
<evidence type="ECO:0000256" key="4">
    <source>
        <dbReference type="ARBA" id="ARBA00022989"/>
    </source>
</evidence>
<comment type="caution">
    <text evidence="9">The sequence shown here is derived from an EMBL/GenBank/DDBJ whole genome shotgun (WGS) entry which is preliminary data.</text>
</comment>
<dbReference type="Proteomes" id="UP001165063">
    <property type="component" value="Unassembled WGS sequence"/>
</dbReference>
<dbReference type="GO" id="GO:0005886">
    <property type="term" value="C:plasma membrane"/>
    <property type="evidence" value="ECO:0007669"/>
    <property type="project" value="TreeGrafter"/>
</dbReference>
<feature type="transmembrane region" description="Helical" evidence="7">
    <location>
        <begin position="272"/>
        <end position="296"/>
    </location>
</feature>
<feature type="compositionally biased region" description="Polar residues" evidence="6">
    <location>
        <begin position="101"/>
        <end position="120"/>
    </location>
</feature>
<dbReference type="AlphaFoldDB" id="A0A9W7DLK6"/>
<feature type="region of interest" description="Disordered" evidence="6">
    <location>
        <begin position="1"/>
        <end position="86"/>
    </location>
</feature>
<feature type="compositionally biased region" description="Low complexity" evidence="6">
    <location>
        <begin position="15"/>
        <end position="31"/>
    </location>
</feature>
<proteinExistence type="predicted"/>
<name>A0A9W7DLK6_AMBMO</name>
<feature type="transmembrane region" description="Helical" evidence="7">
    <location>
        <begin position="248"/>
        <end position="266"/>
    </location>
</feature>
<dbReference type="PANTHER" id="PTHR23502">
    <property type="entry name" value="MAJOR FACILITATOR SUPERFAMILY"/>
    <property type="match status" value="1"/>
</dbReference>
<keyword evidence="4 7" id="KW-1133">Transmembrane helix</keyword>
<dbReference type="InterPro" id="IPR036259">
    <property type="entry name" value="MFS_trans_sf"/>
</dbReference>
<dbReference type="SUPFAM" id="SSF103473">
    <property type="entry name" value="MFS general substrate transporter"/>
    <property type="match status" value="1"/>
</dbReference>
<evidence type="ECO:0000313" key="9">
    <source>
        <dbReference type="EMBL" id="GMG39783.1"/>
    </source>
</evidence>
<dbReference type="InterPro" id="IPR011701">
    <property type="entry name" value="MFS"/>
</dbReference>
<dbReference type="Pfam" id="PF07690">
    <property type="entry name" value="MFS_1"/>
    <property type="match status" value="1"/>
</dbReference>
<organism evidence="9 10">
    <name type="scientific">Ambrosiozyma monospora</name>
    <name type="common">Yeast</name>
    <name type="synonym">Endomycopsis monosporus</name>
    <dbReference type="NCBI Taxonomy" id="43982"/>
    <lineage>
        <taxon>Eukaryota</taxon>
        <taxon>Fungi</taxon>
        <taxon>Dikarya</taxon>
        <taxon>Ascomycota</taxon>
        <taxon>Saccharomycotina</taxon>
        <taxon>Pichiomycetes</taxon>
        <taxon>Pichiales</taxon>
        <taxon>Pichiaceae</taxon>
        <taxon>Ambrosiozyma</taxon>
    </lineage>
</organism>
<evidence type="ECO:0000256" key="6">
    <source>
        <dbReference type="SAM" id="MobiDB-lite"/>
    </source>
</evidence>
<comment type="subcellular location">
    <subcellularLocation>
        <location evidence="1">Membrane</location>
        <topology evidence="1">Multi-pass membrane protein</topology>
    </subcellularLocation>
</comment>
<reference evidence="9" key="1">
    <citation type="submission" date="2023-04" db="EMBL/GenBank/DDBJ databases">
        <title>Ambrosiozyma monospora NBRC 1965.</title>
        <authorList>
            <person name="Ichikawa N."/>
            <person name="Sato H."/>
            <person name="Tonouchi N."/>
        </authorList>
    </citation>
    <scope>NUCLEOTIDE SEQUENCE</scope>
    <source>
        <strain evidence="9">NBRC 1965</strain>
    </source>
</reference>
<evidence type="ECO:0000256" key="1">
    <source>
        <dbReference type="ARBA" id="ARBA00004141"/>
    </source>
</evidence>